<feature type="compositionally biased region" description="Polar residues" evidence="1">
    <location>
        <begin position="128"/>
        <end position="148"/>
    </location>
</feature>
<feature type="compositionally biased region" description="Low complexity" evidence="1">
    <location>
        <begin position="58"/>
        <end position="73"/>
    </location>
</feature>
<dbReference type="VEuPathDB" id="FungiDB:H310_12206"/>
<feature type="region of interest" description="Disordered" evidence="1">
    <location>
        <begin position="277"/>
        <end position="366"/>
    </location>
</feature>
<reference evidence="2" key="1">
    <citation type="submission" date="2013-12" db="EMBL/GenBank/DDBJ databases">
        <title>The Genome Sequence of Aphanomyces invadans NJM9701.</title>
        <authorList>
            <consortium name="The Broad Institute Genomics Platform"/>
            <person name="Russ C."/>
            <person name="Tyler B."/>
            <person name="van West P."/>
            <person name="Dieguez-Uribeondo J."/>
            <person name="Young S.K."/>
            <person name="Zeng Q."/>
            <person name="Gargeya S."/>
            <person name="Fitzgerald M."/>
            <person name="Abouelleil A."/>
            <person name="Alvarado L."/>
            <person name="Chapman S.B."/>
            <person name="Gainer-Dewar J."/>
            <person name="Goldberg J."/>
            <person name="Griggs A."/>
            <person name="Gujja S."/>
            <person name="Hansen M."/>
            <person name="Howarth C."/>
            <person name="Imamovic A."/>
            <person name="Ireland A."/>
            <person name="Larimer J."/>
            <person name="McCowan C."/>
            <person name="Murphy C."/>
            <person name="Pearson M."/>
            <person name="Poon T.W."/>
            <person name="Priest M."/>
            <person name="Roberts A."/>
            <person name="Saif S."/>
            <person name="Shea T."/>
            <person name="Sykes S."/>
            <person name="Wortman J."/>
            <person name="Nusbaum C."/>
            <person name="Birren B."/>
        </authorList>
    </citation>
    <scope>NUCLEOTIDE SEQUENCE [LARGE SCALE GENOMIC DNA]</scope>
    <source>
        <strain evidence="2">NJM9701</strain>
    </source>
</reference>
<evidence type="ECO:0000313" key="2">
    <source>
        <dbReference type="EMBL" id="ETV93854.1"/>
    </source>
</evidence>
<feature type="compositionally biased region" description="Polar residues" evidence="1">
    <location>
        <begin position="281"/>
        <end position="299"/>
    </location>
</feature>
<dbReference type="AlphaFoldDB" id="A0A024TIN5"/>
<feature type="compositionally biased region" description="Polar residues" evidence="1">
    <location>
        <begin position="74"/>
        <end position="93"/>
    </location>
</feature>
<dbReference type="GeneID" id="20089256"/>
<gene>
    <name evidence="2" type="ORF">H310_12206</name>
</gene>
<organism evidence="2">
    <name type="scientific">Aphanomyces invadans</name>
    <dbReference type="NCBI Taxonomy" id="157072"/>
    <lineage>
        <taxon>Eukaryota</taxon>
        <taxon>Sar</taxon>
        <taxon>Stramenopiles</taxon>
        <taxon>Oomycota</taxon>
        <taxon>Saprolegniomycetes</taxon>
        <taxon>Saprolegniales</taxon>
        <taxon>Verrucalvaceae</taxon>
        <taxon>Aphanomyces</taxon>
    </lineage>
</organism>
<feature type="compositionally biased region" description="Low complexity" evidence="1">
    <location>
        <begin position="198"/>
        <end position="213"/>
    </location>
</feature>
<feature type="compositionally biased region" description="Low complexity" evidence="1">
    <location>
        <begin position="1"/>
        <end position="15"/>
    </location>
</feature>
<feature type="compositionally biased region" description="Low complexity" evidence="1">
    <location>
        <begin position="104"/>
        <end position="122"/>
    </location>
</feature>
<feature type="compositionally biased region" description="Polar residues" evidence="1">
    <location>
        <begin position="318"/>
        <end position="332"/>
    </location>
</feature>
<feature type="compositionally biased region" description="Low complexity" evidence="1">
    <location>
        <begin position="174"/>
        <end position="190"/>
    </location>
</feature>
<feature type="compositionally biased region" description="Low complexity" evidence="1">
    <location>
        <begin position="225"/>
        <end position="237"/>
    </location>
</feature>
<dbReference type="EMBL" id="KI913988">
    <property type="protein sequence ID" value="ETV93854.1"/>
    <property type="molecule type" value="Genomic_DNA"/>
</dbReference>
<protein>
    <submittedName>
        <fullName evidence="2">Uncharacterized protein</fullName>
    </submittedName>
</protein>
<accession>A0A024TIN5</accession>
<feature type="compositionally biased region" description="Polar residues" evidence="1">
    <location>
        <begin position="238"/>
        <end position="252"/>
    </location>
</feature>
<feature type="region of interest" description="Disordered" evidence="1">
    <location>
        <begin position="1"/>
        <end position="23"/>
    </location>
</feature>
<dbReference type="RefSeq" id="XP_008877414.1">
    <property type="nucleotide sequence ID" value="XM_008879192.1"/>
</dbReference>
<name>A0A024TIN5_9STRA</name>
<sequence>MSTPESSTPTRSTRPVASAPEQECPMVIPTSNQIASKHVNAHFTEAMRTNPGTTALVTSRPTSTTSSATAETPVKTTTPRLATLGQPSTTALQTAHRLEKIRSSSKSSSLLPSPHTSFTTSLAVGPATPSTSLAASECTTKSPPTTTEPRAAQAKANHTARMTKNDPVTAKEQAATTSTVVATKTSSTATLDARSSTHESVAAAVASTETTTSPRSKRRDVVRTAPASSSSRASASSQPPKTNAQQANNTSIPYPIQPGMTPYMWYLPAMVPGQLLPPTHPSSVDNTRKNAPSSTSSARPITPQKPLSPVPADVDPSTRPTVSVPRSETAANVSKKRQLSDENASPRATSPREDDQGGRVQRRRHDDQRFDLLRQLLSVIERDQVHAKAHDDAVVKLQLERLEFDRELQRERIAFDKAQATKAEKRFEANQEIIHQLLAQLNAVASST</sequence>
<proteinExistence type="predicted"/>
<feature type="region of interest" description="Disordered" evidence="1">
    <location>
        <begin position="47"/>
        <end position="253"/>
    </location>
</feature>
<evidence type="ECO:0000256" key="1">
    <source>
        <dbReference type="SAM" id="MobiDB-lite"/>
    </source>
</evidence>
<dbReference type="OrthoDB" id="77406at2759"/>
<dbReference type="STRING" id="157072.A0A024TIN5"/>